<dbReference type="InterPro" id="IPR051783">
    <property type="entry name" value="NAD(P)-dependent_oxidoreduct"/>
</dbReference>
<dbReference type="Gene3D" id="3.40.50.720">
    <property type="entry name" value="NAD(P)-binding Rossmann-like Domain"/>
    <property type="match status" value="1"/>
</dbReference>
<dbReference type="GO" id="GO:0005737">
    <property type="term" value="C:cytoplasm"/>
    <property type="evidence" value="ECO:0007669"/>
    <property type="project" value="TreeGrafter"/>
</dbReference>
<sequence>MKKNISIFGCGWLGFPLAQSFVNKGFFVKGSTTSEEKIEVLKSNNIEPFLFNLEELPNNILDFLNSEILIVNIPSKNIEGFKNLITFIEKSSIKKVLFVSSTSVFESAKEIITEATILKDCPLKDIEELFQKNTHFKTTILRFSGLLGYQRKPGNWFKNGKVIPNPEGVVNMIHQDDCIEIIKQLVLQNCWNDTFNASADTHPKRRDFYTKAFLEVGRTMPIFNENDKKSIKIIGNEKLKKTLNFEFKYPNLMQLPSH</sequence>
<dbReference type="Proteomes" id="UP000198384">
    <property type="component" value="Unassembled WGS sequence"/>
</dbReference>
<dbReference type="PANTHER" id="PTHR48079:SF6">
    <property type="entry name" value="NAD(P)-BINDING DOMAIN-CONTAINING PROTEIN-RELATED"/>
    <property type="match status" value="1"/>
</dbReference>
<proteinExistence type="predicted"/>
<evidence type="ECO:0000313" key="2">
    <source>
        <dbReference type="Proteomes" id="UP000198384"/>
    </source>
</evidence>
<dbReference type="SUPFAM" id="SSF51735">
    <property type="entry name" value="NAD(P)-binding Rossmann-fold domains"/>
    <property type="match status" value="1"/>
</dbReference>
<dbReference type="AlphaFoldDB" id="A0A238W0T1"/>
<gene>
    <name evidence="1" type="ORF">SAMN06265371_102320</name>
</gene>
<reference evidence="1 2" key="1">
    <citation type="submission" date="2017-06" db="EMBL/GenBank/DDBJ databases">
        <authorList>
            <person name="Kim H.J."/>
            <person name="Triplett B.A."/>
        </authorList>
    </citation>
    <scope>NUCLEOTIDE SEQUENCE [LARGE SCALE GENOMIC DNA]</scope>
    <source>
        <strain evidence="1 2">DSM 29150</strain>
    </source>
</reference>
<dbReference type="InterPro" id="IPR036291">
    <property type="entry name" value="NAD(P)-bd_dom_sf"/>
</dbReference>
<organism evidence="1 2">
    <name type="scientific">Lutibacter agarilyticus</name>
    <dbReference type="NCBI Taxonomy" id="1109740"/>
    <lineage>
        <taxon>Bacteria</taxon>
        <taxon>Pseudomonadati</taxon>
        <taxon>Bacteroidota</taxon>
        <taxon>Flavobacteriia</taxon>
        <taxon>Flavobacteriales</taxon>
        <taxon>Flavobacteriaceae</taxon>
        <taxon>Lutibacter</taxon>
    </lineage>
</organism>
<evidence type="ECO:0000313" key="1">
    <source>
        <dbReference type="EMBL" id="SNR40152.1"/>
    </source>
</evidence>
<dbReference type="OrthoDB" id="751203at2"/>
<dbReference type="EMBL" id="FZNT01000002">
    <property type="protein sequence ID" value="SNR40152.1"/>
    <property type="molecule type" value="Genomic_DNA"/>
</dbReference>
<protein>
    <submittedName>
        <fullName evidence="1">Nucleoside-diphosphate-sugar epimerase</fullName>
    </submittedName>
</protein>
<name>A0A238W0T1_9FLAO</name>
<dbReference type="GO" id="GO:0004029">
    <property type="term" value="F:aldehyde dehydrogenase (NAD+) activity"/>
    <property type="evidence" value="ECO:0007669"/>
    <property type="project" value="TreeGrafter"/>
</dbReference>
<dbReference type="RefSeq" id="WP_089380506.1">
    <property type="nucleotide sequence ID" value="NZ_FZNT01000002.1"/>
</dbReference>
<dbReference type="PANTHER" id="PTHR48079">
    <property type="entry name" value="PROTEIN YEEZ"/>
    <property type="match status" value="1"/>
</dbReference>
<keyword evidence="2" id="KW-1185">Reference proteome</keyword>
<accession>A0A238W0T1</accession>